<comment type="subcellular location">
    <subcellularLocation>
        <location evidence="1">Cell membrane</location>
        <topology evidence="1">Multi-pass membrane protein</topology>
    </subcellularLocation>
</comment>
<feature type="transmembrane region" description="Helical" evidence="9">
    <location>
        <begin position="283"/>
        <end position="301"/>
    </location>
</feature>
<evidence type="ECO:0000256" key="4">
    <source>
        <dbReference type="ARBA" id="ARBA00022989"/>
    </source>
</evidence>
<feature type="domain" description="G-protein coupled receptors family 1 profile" evidence="10">
    <location>
        <begin position="36"/>
        <end position="299"/>
    </location>
</feature>
<keyword evidence="7" id="KW-0675">Receptor</keyword>
<evidence type="ECO:0000313" key="12">
    <source>
        <dbReference type="RefSeq" id="XP_006816633.1"/>
    </source>
</evidence>
<keyword evidence="3 9" id="KW-0812">Transmembrane</keyword>
<dbReference type="Pfam" id="PF00001">
    <property type="entry name" value="7tm_1"/>
    <property type="match status" value="1"/>
</dbReference>
<feature type="transmembrane region" description="Helical" evidence="9">
    <location>
        <begin position="245"/>
        <end position="263"/>
    </location>
</feature>
<keyword evidence="5" id="KW-0297">G-protein coupled receptor</keyword>
<dbReference type="GeneID" id="102801051"/>
<evidence type="ECO:0000256" key="2">
    <source>
        <dbReference type="ARBA" id="ARBA00022475"/>
    </source>
</evidence>
<gene>
    <name evidence="12" type="primary">LOC102801051</name>
</gene>
<protein>
    <submittedName>
        <fullName evidence="12">Octopamine receptor 1-like</fullName>
    </submittedName>
</protein>
<dbReference type="PANTHER" id="PTHR24248">
    <property type="entry name" value="ADRENERGIC RECEPTOR-RELATED G-PROTEIN COUPLED RECEPTOR"/>
    <property type="match status" value="1"/>
</dbReference>
<sequence length="345" mass="39753">MENTTTAGDGNFMDTHQEEFAWSVVQSVITFFVILNNTVVILAFAVFPTIRNSQSNLYILNMSVTDLLLGVLGLPLAIHYSRSETWIFGYVSCSFYESVLIVFSHESIFSAMMLCLDKYIFIKYPLHYYSIVTRRRILFSLAITWLASLVFGVFPTFTRLNEEYRLRGERTYPLCFSVTVEYVIVGMCLNFIPLNIIIYVNYFIFKTLRKQLRCRVRPSVANDQNSASEEITRNERQLKPGEIKVIKTMILIVIVLLCLWIPFFVSLLTNSICFCLPPEVVEFAMWLGFSNSAINPVLYAFKKDIRSAFSRICHCRFHMLSVRDNELSITATDGRRVNVNTVTHA</sequence>
<proteinExistence type="predicted"/>
<evidence type="ECO:0000256" key="1">
    <source>
        <dbReference type="ARBA" id="ARBA00004651"/>
    </source>
</evidence>
<feature type="transmembrane region" description="Helical" evidence="9">
    <location>
        <begin position="58"/>
        <end position="78"/>
    </location>
</feature>
<feature type="transmembrane region" description="Helical" evidence="9">
    <location>
        <begin position="98"/>
        <end position="116"/>
    </location>
</feature>
<dbReference type="Proteomes" id="UP000694865">
    <property type="component" value="Unplaced"/>
</dbReference>
<dbReference type="PROSITE" id="PS50262">
    <property type="entry name" value="G_PROTEIN_RECEP_F1_2"/>
    <property type="match status" value="1"/>
</dbReference>
<dbReference type="RefSeq" id="XP_006816633.1">
    <property type="nucleotide sequence ID" value="XM_006816570.1"/>
</dbReference>
<feature type="transmembrane region" description="Helical" evidence="9">
    <location>
        <begin position="182"/>
        <end position="205"/>
    </location>
</feature>
<dbReference type="InterPro" id="IPR000276">
    <property type="entry name" value="GPCR_Rhodpsn"/>
</dbReference>
<keyword evidence="8" id="KW-0807">Transducer</keyword>
<dbReference type="PRINTS" id="PR00237">
    <property type="entry name" value="GPCRRHODOPSN"/>
</dbReference>
<evidence type="ECO:0000313" key="11">
    <source>
        <dbReference type="Proteomes" id="UP000694865"/>
    </source>
</evidence>
<evidence type="ECO:0000256" key="6">
    <source>
        <dbReference type="ARBA" id="ARBA00023136"/>
    </source>
</evidence>
<evidence type="ECO:0000256" key="8">
    <source>
        <dbReference type="ARBA" id="ARBA00023224"/>
    </source>
</evidence>
<feature type="transmembrane region" description="Helical" evidence="9">
    <location>
        <begin position="20"/>
        <end position="46"/>
    </location>
</feature>
<name>A0ABM0M9E2_SACKO</name>
<reference evidence="12" key="1">
    <citation type="submission" date="2025-08" db="UniProtKB">
        <authorList>
            <consortium name="RefSeq"/>
        </authorList>
    </citation>
    <scope>IDENTIFICATION</scope>
    <source>
        <tissue evidence="12">Testes</tissue>
    </source>
</reference>
<organism evidence="11 12">
    <name type="scientific">Saccoglossus kowalevskii</name>
    <name type="common">Acorn worm</name>
    <dbReference type="NCBI Taxonomy" id="10224"/>
    <lineage>
        <taxon>Eukaryota</taxon>
        <taxon>Metazoa</taxon>
        <taxon>Hemichordata</taxon>
        <taxon>Enteropneusta</taxon>
        <taxon>Harrimaniidae</taxon>
        <taxon>Saccoglossus</taxon>
    </lineage>
</organism>
<feature type="transmembrane region" description="Helical" evidence="9">
    <location>
        <begin position="137"/>
        <end position="157"/>
    </location>
</feature>
<evidence type="ECO:0000259" key="10">
    <source>
        <dbReference type="PROSITE" id="PS50262"/>
    </source>
</evidence>
<evidence type="ECO:0000256" key="5">
    <source>
        <dbReference type="ARBA" id="ARBA00023040"/>
    </source>
</evidence>
<keyword evidence="2" id="KW-1003">Cell membrane</keyword>
<keyword evidence="11" id="KW-1185">Reference proteome</keyword>
<dbReference type="Gene3D" id="1.20.1070.10">
    <property type="entry name" value="Rhodopsin 7-helix transmembrane proteins"/>
    <property type="match status" value="1"/>
</dbReference>
<keyword evidence="4 9" id="KW-1133">Transmembrane helix</keyword>
<keyword evidence="6 9" id="KW-0472">Membrane</keyword>
<evidence type="ECO:0000256" key="7">
    <source>
        <dbReference type="ARBA" id="ARBA00023170"/>
    </source>
</evidence>
<evidence type="ECO:0000256" key="9">
    <source>
        <dbReference type="SAM" id="Phobius"/>
    </source>
</evidence>
<dbReference type="SUPFAM" id="SSF81321">
    <property type="entry name" value="Family A G protein-coupled receptor-like"/>
    <property type="match status" value="1"/>
</dbReference>
<accession>A0ABM0M9E2</accession>
<evidence type="ECO:0000256" key="3">
    <source>
        <dbReference type="ARBA" id="ARBA00022692"/>
    </source>
</evidence>
<dbReference type="PANTHER" id="PTHR24248:SF163">
    <property type="entry name" value="HISTAMINE H2 RECEPTOR-LIKE"/>
    <property type="match status" value="1"/>
</dbReference>
<dbReference type="InterPro" id="IPR017452">
    <property type="entry name" value="GPCR_Rhodpsn_7TM"/>
</dbReference>